<dbReference type="GeneID" id="88085887"/>
<organism evidence="4 6">
    <name type="scientific">Acidipropionibacterium acidipropionici</name>
    <dbReference type="NCBI Taxonomy" id="1748"/>
    <lineage>
        <taxon>Bacteria</taxon>
        <taxon>Bacillati</taxon>
        <taxon>Actinomycetota</taxon>
        <taxon>Actinomycetes</taxon>
        <taxon>Propionibacteriales</taxon>
        <taxon>Propionibacteriaceae</taxon>
        <taxon>Acidipropionibacterium</taxon>
    </lineage>
</organism>
<proteinExistence type="inferred from homology"/>
<dbReference type="InterPro" id="IPR022296">
    <property type="entry name" value="Proteasome_asu_bac"/>
</dbReference>
<dbReference type="RefSeq" id="WP_015070458.1">
    <property type="nucleotide sequence ID" value="NZ_CP013126.1"/>
</dbReference>
<dbReference type="Gene3D" id="3.60.20.10">
    <property type="entry name" value="Glutamine Phosphoribosylpyrophosphate, subunit 1, domain 1"/>
    <property type="match status" value="1"/>
</dbReference>
<reference evidence="5 7" key="1">
    <citation type="journal article" date="2016" name="Plant Dis.">
        <title>Improved production of propionic acid using genome shuffling.</title>
        <authorList>
            <person name="Luna-Flores C.H."/>
            <person name="Palfreyman R.W."/>
            <person name="Kromer J.O."/>
            <person name="Nielsen L.K."/>
            <person name="Marcellin E."/>
        </authorList>
    </citation>
    <scope>NUCLEOTIDE SEQUENCE [LARGE SCALE GENOMIC DNA]</scope>
    <source>
        <strain evidence="5 7">F3E8</strain>
    </source>
</reference>
<dbReference type="OMA" id="QIYRLPH"/>
<dbReference type="EMBL" id="CP015970">
    <property type="protein sequence ID" value="AOZ45984.1"/>
    <property type="molecule type" value="Genomic_DNA"/>
</dbReference>
<dbReference type="InterPro" id="IPR001353">
    <property type="entry name" value="Proteasome_sua/b"/>
</dbReference>
<reference evidence="4 6" key="2">
    <citation type="submission" date="2016-02" db="EMBL/GenBank/DDBJ databases">
        <title>Complete Genome Sequence of Propionibacterium acidipropionici ATCC 55737.</title>
        <authorList>
            <person name="Luna Flores C.H."/>
            <person name="Nielsen L.K."/>
            <person name="Marcellin E."/>
        </authorList>
    </citation>
    <scope>NUCLEOTIDE SEQUENCE [LARGE SCALE GENOMIC DNA]</scope>
    <source>
        <strain evidence="4 6">ATCC 55737</strain>
    </source>
</reference>
<dbReference type="EMBL" id="CP014352">
    <property type="protein sequence ID" value="AMS04491.1"/>
    <property type="molecule type" value="Genomic_DNA"/>
</dbReference>
<dbReference type="GO" id="GO:0019773">
    <property type="term" value="C:proteasome core complex, alpha-subunit complex"/>
    <property type="evidence" value="ECO:0007669"/>
    <property type="project" value="UniProtKB-UniRule"/>
</dbReference>
<dbReference type="NCBIfam" id="TIGR03691">
    <property type="entry name" value="20S_bact_alpha"/>
    <property type="match status" value="1"/>
</dbReference>
<dbReference type="OrthoDB" id="9775643at2"/>
<dbReference type="Proteomes" id="UP000075221">
    <property type="component" value="Chromosome"/>
</dbReference>
<accession>A0A142KEF3</accession>
<sequence>MSMPAYVSPDQLMRDRADYARRGVTRGRAVVVARCADAIIMVAENPSRTLRKTSEIHDRIGFAAVGRYHEFERLRVAGIREADLRAYAYDHLDVTALGLVGTYSQVLGSIYSNPAEKPYEVEIAVAELGLVPSRDRIYKISFDGSVTDGTAPTVLGALSPDRIDTLNEFLTETSPLDEAVRCAAAALSASSDPDPDELEVSLLDRRTGGRRTFRRLSQTQIQAFWKDPA</sequence>
<dbReference type="InterPro" id="IPR029055">
    <property type="entry name" value="Ntn_hydrolases_N"/>
</dbReference>
<evidence type="ECO:0000313" key="7">
    <source>
        <dbReference type="Proteomes" id="UP000178666"/>
    </source>
</evidence>
<evidence type="ECO:0000256" key="3">
    <source>
        <dbReference type="PROSITE-ProRule" id="PRU00808"/>
    </source>
</evidence>
<evidence type="ECO:0000313" key="4">
    <source>
        <dbReference type="EMBL" id="AMS04491.1"/>
    </source>
</evidence>
<dbReference type="SUPFAM" id="SSF56235">
    <property type="entry name" value="N-terminal nucleophile aminohydrolases (Ntn hydrolases)"/>
    <property type="match status" value="1"/>
</dbReference>
<name>A0A142KEF3_9ACTN</name>
<evidence type="ECO:0000256" key="1">
    <source>
        <dbReference type="ARBA" id="ARBA00022490"/>
    </source>
</evidence>
<keyword evidence="1" id="KW-0963">Cytoplasm</keyword>
<protein>
    <submittedName>
        <fullName evidence="4">Proteasome subunit alpha</fullName>
    </submittedName>
</protein>
<evidence type="ECO:0000256" key="2">
    <source>
        <dbReference type="ARBA" id="ARBA00022942"/>
    </source>
</evidence>
<dbReference type="AlphaFoldDB" id="A0A142KEF3"/>
<evidence type="ECO:0000313" key="6">
    <source>
        <dbReference type="Proteomes" id="UP000075221"/>
    </source>
</evidence>
<dbReference type="GO" id="GO:0004298">
    <property type="term" value="F:threonine-type endopeptidase activity"/>
    <property type="evidence" value="ECO:0007669"/>
    <property type="project" value="InterPro"/>
</dbReference>
<keyword evidence="7" id="KW-1185">Reference proteome</keyword>
<comment type="similarity">
    <text evidence="3">Belongs to the peptidase T1A family.</text>
</comment>
<dbReference type="KEGG" id="aaci:ASQ49_12810"/>
<keyword evidence="2 3" id="KW-0647">Proteasome</keyword>
<dbReference type="PROSITE" id="PS51475">
    <property type="entry name" value="PROTEASOME_ALPHA_2"/>
    <property type="match status" value="1"/>
</dbReference>
<evidence type="ECO:0000313" key="5">
    <source>
        <dbReference type="EMBL" id="AOZ45984.1"/>
    </source>
</evidence>
<gene>
    <name evidence="5" type="ORF">A8L58_03800</name>
    <name evidence="4" type="ORF">AXH35_02335</name>
</gene>
<dbReference type="InterPro" id="IPR023332">
    <property type="entry name" value="Proteasome_alpha-type"/>
</dbReference>
<dbReference type="Pfam" id="PF00227">
    <property type="entry name" value="Proteasome"/>
    <property type="match status" value="1"/>
</dbReference>
<dbReference type="Proteomes" id="UP000178666">
    <property type="component" value="Chromosome"/>
</dbReference>
<dbReference type="GO" id="GO:0051603">
    <property type="term" value="P:proteolysis involved in protein catabolic process"/>
    <property type="evidence" value="ECO:0007669"/>
    <property type="project" value="InterPro"/>
</dbReference>